<dbReference type="OrthoDB" id="1939300at2759"/>
<dbReference type="PANTHER" id="PTHR31286:SF165">
    <property type="entry name" value="DUF4283 DOMAIN-CONTAINING PROTEIN"/>
    <property type="match status" value="1"/>
</dbReference>
<dbReference type="Proteomes" id="UP001153076">
    <property type="component" value="Unassembled WGS sequence"/>
</dbReference>
<reference evidence="1" key="1">
    <citation type="submission" date="2022-04" db="EMBL/GenBank/DDBJ databases">
        <title>Carnegiea gigantea Genome sequencing and assembly v2.</title>
        <authorList>
            <person name="Copetti D."/>
            <person name="Sanderson M.J."/>
            <person name="Burquez A."/>
            <person name="Wojciechowski M.F."/>
        </authorList>
    </citation>
    <scope>NUCLEOTIDE SEQUENCE</scope>
    <source>
        <strain evidence="1">SGP5-SGP5p</strain>
        <tissue evidence="1">Aerial part</tissue>
    </source>
</reference>
<evidence type="ECO:0008006" key="3">
    <source>
        <dbReference type="Google" id="ProtNLM"/>
    </source>
</evidence>
<evidence type="ECO:0000313" key="2">
    <source>
        <dbReference type="Proteomes" id="UP001153076"/>
    </source>
</evidence>
<dbReference type="EMBL" id="JAKOGI010000914">
    <property type="protein sequence ID" value="KAJ8429271.1"/>
    <property type="molecule type" value="Genomic_DNA"/>
</dbReference>
<sequence>MLGANPPIQVMDGFFRRLWGNKVFKGAIVKANGVFIVRFHSVLELDEEINKHELAWILVWVSLPELDFKYYSKKGLSKLSHLLGNPLVTYKVTQNNVHTKFDRLLVEMDLNQEFLEEVTFMDEFSTLLVQKVEYAWKLMKCSRWSMFGHLGEACRKKHRKECRKERVPNQNHAQGVIESEE</sequence>
<gene>
    <name evidence="1" type="ORF">Cgig2_000759</name>
</gene>
<name>A0A9Q1Q5L1_9CARY</name>
<dbReference type="PANTHER" id="PTHR31286">
    <property type="entry name" value="GLYCINE-RICH CELL WALL STRUCTURAL PROTEIN 1.8-LIKE"/>
    <property type="match status" value="1"/>
</dbReference>
<dbReference type="AlphaFoldDB" id="A0A9Q1Q5L1"/>
<dbReference type="InterPro" id="IPR040256">
    <property type="entry name" value="At4g02000-like"/>
</dbReference>
<organism evidence="1 2">
    <name type="scientific">Carnegiea gigantea</name>
    <dbReference type="NCBI Taxonomy" id="171969"/>
    <lineage>
        <taxon>Eukaryota</taxon>
        <taxon>Viridiplantae</taxon>
        <taxon>Streptophyta</taxon>
        <taxon>Embryophyta</taxon>
        <taxon>Tracheophyta</taxon>
        <taxon>Spermatophyta</taxon>
        <taxon>Magnoliopsida</taxon>
        <taxon>eudicotyledons</taxon>
        <taxon>Gunneridae</taxon>
        <taxon>Pentapetalae</taxon>
        <taxon>Caryophyllales</taxon>
        <taxon>Cactineae</taxon>
        <taxon>Cactaceae</taxon>
        <taxon>Cactoideae</taxon>
        <taxon>Echinocereeae</taxon>
        <taxon>Carnegiea</taxon>
    </lineage>
</organism>
<keyword evidence="2" id="KW-1185">Reference proteome</keyword>
<proteinExistence type="predicted"/>
<accession>A0A9Q1Q5L1</accession>
<evidence type="ECO:0000313" key="1">
    <source>
        <dbReference type="EMBL" id="KAJ8429271.1"/>
    </source>
</evidence>
<comment type="caution">
    <text evidence="1">The sequence shown here is derived from an EMBL/GenBank/DDBJ whole genome shotgun (WGS) entry which is preliminary data.</text>
</comment>
<protein>
    <recommendedName>
        <fullName evidence="3">DUF4283 domain-containing protein</fullName>
    </recommendedName>
</protein>